<dbReference type="InterPro" id="IPR013525">
    <property type="entry name" value="ABC2_TM"/>
</dbReference>
<evidence type="ECO:0000256" key="2">
    <source>
        <dbReference type="ARBA" id="ARBA00007783"/>
    </source>
</evidence>
<evidence type="ECO:0000313" key="10">
    <source>
        <dbReference type="EMBL" id="SQA75256.1"/>
    </source>
</evidence>
<dbReference type="EMBL" id="UAVP01000007">
    <property type="protein sequence ID" value="SQA75256.1"/>
    <property type="molecule type" value="Genomic_DNA"/>
</dbReference>
<reference evidence="10 11" key="1">
    <citation type="submission" date="2018-06" db="EMBL/GenBank/DDBJ databases">
        <authorList>
            <consortium name="Pathogen Informatics"/>
            <person name="Doyle S."/>
        </authorList>
    </citation>
    <scope>NUCLEOTIDE SEQUENCE [LARGE SCALE GENOMIC DNA]</scope>
    <source>
        <strain evidence="10 11">NCTC11653</strain>
    </source>
</reference>
<evidence type="ECO:0000256" key="7">
    <source>
        <dbReference type="ARBA" id="ARBA00023136"/>
    </source>
</evidence>
<keyword evidence="6 8" id="KW-1133">Transmembrane helix</keyword>
<evidence type="ECO:0000256" key="4">
    <source>
        <dbReference type="ARBA" id="ARBA00022475"/>
    </source>
</evidence>
<dbReference type="InterPro" id="IPR047817">
    <property type="entry name" value="ABC2_TM_bact-type"/>
</dbReference>
<dbReference type="PANTHER" id="PTHR30294">
    <property type="entry name" value="MEMBRANE COMPONENT OF ABC TRANSPORTER YHHJ-RELATED"/>
    <property type="match status" value="1"/>
</dbReference>
<organism evidence="10 11">
    <name type="scientific">Capnocytophaga sputigena</name>
    <dbReference type="NCBI Taxonomy" id="1019"/>
    <lineage>
        <taxon>Bacteria</taxon>
        <taxon>Pseudomonadati</taxon>
        <taxon>Bacteroidota</taxon>
        <taxon>Flavobacteriia</taxon>
        <taxon>Flavobacteriales</taxon>
        <taxon>Flavobacteriaceae</taxon>
        <taxon>Capnocytophaga</taxon>
    </lineage>
</organism>
<feature type="transmembrane region" description="Helical" evidence="8">
    <location>
        <begin position="268"/>
        <end position="297"/>
    </location>
</feature>
<evidence type="ECO:0000256" key="6">
    <source>
        <dbReference type="ARBA" id="ARBA00022989"/>
    </source>
</evidence>
<dbReference type="PROSITE" id="PS51012">
    <property type="entry name" value="ABC_TM2"/>
    <property type="match status" value="1"/>
</dbReference>
<evidence type="ECO:0000256" key="1">
    <source>
        <dbReference type="ARBA" id="ARBA00004651"/>
    </source>
</evidence>
<dbReference type="AlphaFoldDB" id="A0AAX2IA36"/>
<sequence length="425" mass="46161">MPPIQTVMFQSIKKEALLLLRDVGALIILFAMPLLLVVTITLLQDGAFKNISEQKTAVLLVDNDGGEIAENISKSLEGSAFQMVKTLDGKPIGEAMAREQVLKGNYLLAIVIPAELSSSLQTKVQQNVETIISTFAGETITPTETAYTTKEIRLYFDPTLQTSFKESVKSGIDKLLYQIENQFIYKAFESQLEDGVSLPKTEALVSFREINPNTATAAIPNATQHNVPAWALFAIFFITIPLSASIVKEKTQGTGLRLFTSPLPYWALLTAKIIVFLMISLLQFALMVVMGVFVFPYLGLPTLDVGGKLLPLLLVAIASGLSAIGLGVLLGTLAKTQEQSAPLGATLTVLFAAIGGVWIPTFAMPHIMQLLSNISPMNWGLQAFYEVLLRGGSASSLLPKIGALLLFFITCILISIYYDKAKRNV</sequence>
<keyword evidence="3" id="KW-0813">Transport</keyword>
<evidence type="ECO:0000313" key="11">
    <source>
        <dbReference type="Proteomes" id="UP000249902"/>
    </source>
</evidence>
<evidence type="ECO:0000259" key="9">
    <source>
        <dbReference type="PROSITE" id="PS51012"/>
    </source>
</evidence>
<dbReference type="Gene3D" id="3.40.1710.10">
    <property type="entry name" value="abc type-2 transporter like domain"/>
    <property type="match status" value="1"/>
</dbReference>
<proteinExistence type="inferred from homology"/>
<dbReference type="GO" id="GO:0005886">
    <property type="term" value="C:plasma membrane"/>
    <property type="evidence" value="ECO:0007669"/>
    <property type="project" value="UniProtKB-SubCell"/>
</dbReference>
<keyword evidence="4" id="KW-1003">Cell membrane</keyword>
<comment type="caution">
    <text evidence="10">The sequence shown here is derived from an EMBL/GenBank/DDBJ whole genome shotgun (WGS) entry which is preliminary data.</text>
</comment>
<keyword evidence="5 8" id="KW-0812">Transmembrane</keyword>
<keyword evidence="7 8" id="KW-0472">Membrane</keyword>
<dbReference type="InterPro" id="IPR051449">
    <property type="entry name" value="ABC-2_transporter_component"/>
</dbReference>
<feature type="transmembrane region" description="Helical" evidence="8">
    <location>
        <begin position="343"/>
        <end position="363"/>
    </location>
</feature>
<gene>
    <name evidence="10" type="primary">ybhR_2</name>
    <name evidence="10" type="ORF">NCTC11653_01154</name>
</gene>
<comment type="subcellular location">
    <subcellularLocation>
        <location evidence="1">Cell membrane</location>
        <topology evidence="1">Multi-pass membrane protein</topology>
    </subcellularLocation>
</comment>
<feature type="transmembrane region" description="Helical" evidence="8">
    <location>
        <begin position="227"/>
        <end position="247"/>
    </location>
</feature>
<feature type="domain" description="ABC transmembrane type-2" evidence="9">
    <location>
        <begin position="190"/>
        <end position="422"/>
    </location>
</feature>
<evidence type="ECO:0000256" key="5">
    <source>
        <dbReference type="ARBA" id="ARBA00022692"/>
    </source>
</evidence>
<dbReference type="PANTHER" id="PTHR30294:SF38">
    <property type="entry name" value="TRANSPORT PERMEASE PROTEIN"/>
    <property type="match status" value="1"/>
</dbReference>
<evidence type="ECO:0000256" key="8">
    <source>
        <dbReference type="SAM" id="Phobius"/>
    </source>
</evidence>
<dbReference type="GO" id="GO:0140359">
    <property type="term" value="F:ABC-type transporter activity"/>
    <property type="evidence" value="ECO:0007669"/>
    <property type="project" value="InterPro"/>
</dbReference>
<protein>
    <submittedName>
        <fullName evidence="10">Inner membrane transport permease ybhR</fullName>
    </submittedName>
</protein>
<feature type="transmembrane region" description="Helical" evidence="8">
    <location>
        <begin position="23"/>
        <end position="43"/>
    </location>
</feature>
<comment type="similarity">
    <text evidence="2">Belongs to the ABC-2 integral membrane protein family.</text>
</comment>
<accession>A0AAX2IA36</accession>
<evidence type="ECO:0000256" key="3">
    <source>
        <dbReference type="ARBA" id="ARBA00022448"/>
    </source>
</evidence>
<feature type="transmembrane region" description="Helical" evidence="8">
    <location>
        <begin position="309"/>
        <end position="331"/>
    </location>
</feature>
<feature type="transmembrane region" description="Helical" evidence="8">
    <location>
        <begin position="397"/>
        <end position="418"/>
    </location>
</feature>
<dbReference type="Pfam" id="PF12698">
    <property type="entry name" value="ABC2_membrane_3"/>
    <property type="match status" value="1"/>
</dbReference>
<name>A0AAX2IA36_CAPSP</name>
<dbReference type="Proteomes" id="UP000249902">
    <property type="component" value="Unassembled WGS sequence"/>
</dbReference>